<keyword evidence="1" id="KW-0732">Signal</keyword>
<proteinExistence type="predicted"/>
<organism evidence="2 3">
    <name type="scientific">Pristionchus fissidentatus</name>
    <dbReference type="NCBI Taxonomy" id="1538716"/>
    <lineage>
        <taxon>Eukaryota</taxon>
        <taxon>Metazoa</taxon>
        <taxon>Ecdysozoa</taxon>
        <taxon>Nematoda</taxon>
        <taxon>Chromadorea</taxon>
        <taxon>Rhabditida</taxon>
        <taxon>Rhabditina</taxon>
        <taxon>Diplogasteromorpha</taxon>
        <taxon>Diplogasteroidea</taxon>
        <taxon>Neodiplogasteridae</taxon>
        <taxon>Pristionchus</taxon>
    </lineage>
</organism>
<comment type="caution">
    <text evidence="2">The sequence shown here is derived from an EMBL/GenBank/DDBJ whole genome shotgun (WGS) entry which is preliminary data.</text>
</comment>
<evidence type="ECO:0000256" key="1">
    <source>
        <dbReference type="SAM" id="SignalP"/>
    </source>
</evidence>
<dbReference type="EMBL" id="BTSY01000003">
    <property type="protein sequence ID" value="GMT19397.1"/>
    <property type="molecule type" value="Genomic_DNA"/>
</dbReference>
<keyword evidence="3" id="KW-1185">Reference proteome</keyword>
<protein>
    <submittedName>
        <fullName evidence="2">Uncharacterized protein</fullName>
    </submittedName>
</protein>
<feature type="non-terminal residue" evidence="2">
    <location>
        <position position="1"/>
    </location>
</feature>
<feature type="chain" id="PRO_5043450674" evidence="1">
    <location>
        <begin position="17"/>
        <end position="125"/>
    </location>
</feature>
<reference evidence="2" key="1">
    <citation type="submission" date="2023-10" db="EMBL/GenBank/DDBJ databases">
        <title>Genome assembly of Pristionchus species.</title>
        <authorList>
            <person name="Yoshida K."/>
            <person name="Sommer R.J."/>
        </authorList>
    </citation>
    <scope>NUCLEOTIDE SEQUENCE</scope>
    <source>
        <strain evidence="2">RS5133</strain>
    </source>
</reference>
<dbReference type="AlphaFoldDB" id="A0AAV5VL22"/>
<feature type="signal peptide" evidence="1">
    <location>
        <begin position="1"/>
        <end position="16"/>
    </location>
</feature>
<evidence type="ECO:0000313" key="2">
    <source>
        <dbReference type="EMBL" id="GMT19397.1"/>
    </source>
</evidence>
<accession>A0AAV5VL22</accession>
<evidence type="ECO:0000313" key="3">
    <source>
        <dbReference type="Proteomes" id="UP001432322"/>
    </source>
</evidence>
<name>A0AAV5VL22_9BILA</name>
<sequence>FTRFFFLIAFLSSALAVKQCYLYSPMMPEEDVRECKNEWTHDVAKHGCYYAFNLDSSASLVGAIQGTCASYSCRTGVDQCTVSTTTQRDGKKTTTMSCCCYTELCNPIARAEAAREDVRKNGLGI</sequence>
<dbReference type="Proteomes" id="UP001432322">
    <property type="component" value="Unassembled WGS sequence"/>
</dbReference>
<gene>
    <name evidence="2" type="ORF">PFISCL1PPCAC_10694</name>
</gene>